<dbReference type="InterPro" id="IPR027961">
    <property type="entry name" value="DUF4442"/>
</dbReference>
<dbReference type="EMBL" id="JBFAKC010000006">
    <property type="protein sequence ID" value="MEV0708807.1"/>
    <property type="molecule type" value="Genomic_DNA"/>
</dbReference>
<dbReference type="Proteomes" id="UP001551695">
    <property type="component" value="Unassembled WGS sequence"/>
</dbReference>
<reference evidence="1 2" key="1">
    <citation type="submission" date="2024-06" db="EMBL/GenBank/DDBJ databases">
        <title>The Natural Products Discovery Center: Release of the First 8490 Sequenced Strains for Exploring Actinobacteria Biosynthetic Diversity.</title>
        <authorList>
            <person name="Kalkreuter E."/>
            <person name="Kautsar S.A."/>
            <person name="Yang D."/>
            <person name="Bader C.D."/>
            <person name="Teijaro C.N."/>
            <person name="Fluegel L."/>
            <person name="Davis C.M."/>
            <person name="Simpson J.R."/>
            <person name="Lauterbach L."/>
            <person name="Steele A.D."/>
            <person name="Gui C."/>
            <person name="Meng S."/>
            <person name="Li G."/>
            <person name="Viehrig K."/>
            <person name="Ye F."/>
            <person name="Su P."/>
            <person name="Kiefer A.F."/>
            <person name="Nichols A."/>
            <person name="Cepeda A.J."/>
            <person name="Yan W."/>
            <person name="Fan B."/>
            <person name="Jiang Y."/>
            <person name="Adhikari A."/>
            <person name="Zheng C.-J."/>
            <person name="Schuster L."/>
            <person name="Cowan T.M."/>
            <person name="Smanski M.J."/>
            <person name="Chevrette M.G."/>
            <person name="De Carvalho L.P.S."/>
            <person name="Shen B."/>
        </authorList>
    </citation>
    <scope>NUCLEOTIDE SEQUENCE [LARGE SCALE GENOMIC DNA]</scope>
    <source>
        <strain evidence="1 2">NPDC050403</strain>
    </source>
</reference>
<gene>
    <name evidence="1" type="ORF">AB0I48_14695</name>
</gene>
<sequence length="157" mass="16554">MTESNTGDAPPLADIINGAMEFTIPPAGKMGVRAIEARRGYASASVPIEGNGNHFGVIYAGVQFTVAEVLGGMIAIATFDNSAYYPLVKGFEIAFVGMAKSDLRAEATLAEEEIARIEAEAAERGKSDFTLEAVVTDADGKKVAVTKGLYQLRAHGR</sequence>
<name>A0ABV3FTQ4_9NOCA</name>
<proteinExistence type="predicted"/>
<evidence type="ECO:0000313" key="1">
    <source>
        <dbReference type="EMBL" id="MEV0708807.1"/>
    </source>
</evidence>
<dbReference type="RefSeq" id="WP_355086351.1">
    <property type="nucleotide sequence ID" value="NZ_JBEXKW010000022.1"/>
</dbReference>
<dbReference type="InterPro" id="IPR029069">
    <property type="entry name" value="HotDog_dom_sf"/>
</dbReference>
<accession>A0ABV3FTQ4</accession>
<evidence type="ECO:0000313" key="2">
    <source>
        <dbReference type="Proteomes" id="UP001551695"/>
    </source>
</evidence>
<comment type="caution">
    <text evidence="1">The sequence shown here is derived from an EMBL/GenBank/DDBJ whole genome shotgun (WGS) entry which is preliminary data.</text>
</comment>
<dbReference type="CDD" id="cd03443">
    <property type="entry name" value="PaaI_thioesterase"/>
    <property type="match status" value="1"/>
</dbReference>
<protein>
    <submittedName>
        <fullName evidence="1">DUF4442 domain-containing protein</fullName>
    </submittedName>
</protein>
<dbReference type="Gene3D" id="3.10.129.10">
    <property type="entry name" value="Hotdog Thioesterase"/>
    <property type="match status" value="1"/>
</dbReference>
<organism evidence="1 2">
    <name type="scientific">Nocardia aurea</name>
    <dbReference type="NCBI Taxonomy" id="2144174"/>
    <lineage>
        <taxon>Bacteria</taxon>
        <taxon>Bacillati</taxon>
        <taxon>Actinomycetota</taxon>
        <taxon>Actinomycetes</taxon>
        <taxon>Mycobacteriales</taxon>
        <taxon>Nocardiaceae</taxon>
        <taxon>Nocardia</taxon>
    </lineage>
</organism>
<dbReference type="Pfam" id="PF14539">
    <property type="entry name" value="DUF4442"/>
    <property type="match status" value="1"/>
</dbReference>
<keyword evidence="2" id="KW-1185">Reference proteome</keyword>
<dbReference type="SUPFAM" id="SSF54637">
    <property type="entry name" value="Thioesterase/thiol ester dehydrase-isomerase"/>
    <property type="match status" value="1"/>
</dbReference>